<dbReference type="Proteomes" id="UP000030752">
    <property type="component" value="Unassembled WGS sequence"/>
</dbReference>
<keyword evidence="2" id="KW-0812">Transmembrane</keyword>
<dbReference type="GeneID" id="19973168"/>
<gene>
    <name evidence="3" type="ORF">HMPREF1541_05829</name>
</gene>
<protein>
    <submittedName>
        <fullName evidence="3">Uncharacterized protein</fullName>
    </submittedName>
</protein>
<keyword evidence="2" id="KW-0472">Membrane</keyword>
<dbReference type="EMBL" id="KB822721">
    <property type="protein sequence ID" value="ETN39603.1"/>
    <property type="molecule type" value="Genomic_DNA"/>
</dbReference>
<proteinExistence type="predicted"/>
<keyword evidence="2" id="KW-1133">Transmembrane helix</keyword>
<evidence type="ECO:0000256" key="1">
    <source>
        <dbReference type="SAM" id="MobiDB-lite"/>
    </source>
</evidence>
<name>W2RV10_CYPE1</name>
<reference evidence="3 4" key="1">
    <citation type="submission" date="2013-03" db="EMBL/GenBank/DDBJ databases">
        <title>The Genome Sequence of Phialophora europaea CBS 101466.</title>
        <authorList>
            <consortium name="The Broad Institute Genomics Platform"/>
            <person name="Cuomo C."/>
            <person name="de Hoog S."/>
            <person name="Gorbushina A."/>
            <person name="Walker B."/>
            <person name="Young S.K."/>
            <person name="Zeng Q."/>
            <person name="Gargeya S."/>
            <person name="Fitzgerald M."/>
            <person name="Haas B."/>
            <person name="Abouelleil A."/>
            <person name="Allen A.W."/>
            <person name="Alvarado L."/>
            <person name="Arachchi H.M."/>
            <person name="Berlin A.M."/>
            <person name="Chapman S.B."/>
            <person name="Gainer-Dewar J."/>
            <person name="Goldberg J."/>
            <person name="Griggs A."/>
            <person name="Gujja S."/>
            <person name="Hansen M."/>
            <person name="Howarth C."/>
            <person name="Imamovic A."/>
            <person name="Ireland A."/>
            <person name="Larimer J."/>
            <person name="McCowan C."/>
            <person name="Murphy C."/>
            <person name="Pearson M."/>
            <person name="Poon T.W."/>
            <person name="Priest M."/>
            <person name="Roberts A."/>
            <person name="Saif S."/>
            <person name="Shea T."/>
            <person name="Sisk P."/>
            <person name="Sykes S."/>
            <person name="Wortman J."/>
            <person name="Nusbaum C."/>
            <person name="Birren B."/>
        </authorList>
    </citation>
    <scope>NUCLEOTIDE SEQUENCE [LARGE SCALE GENOMIC DNA]</scope>
    <source>
        <strain evidence="3 4">CBS 101466</strain>
    </source>
</reference>
<feature type="compositionally biased region" description="Acidic residues" evidence="1">
    <location>
        <begin position="1"/>
        <end position="22"/>
    </location>
</feature>
<accession>W2RV10</accession>
<feature type="region of interest" description="Disordered" evidence="1">
    <location>
        <begin position="1"/>
        <end position="25"/>
    </location>
</feature>
<sequence>DSDKDDNDDDDDDDDSSDGDDEHNDKKKRYFNIFAHAAALPASASSTSVDQAPRQLKNSVIATTLPTPTLPLSTLKPVSTIYKTITTVWIPASAPLSSSPAIAPEATTADQAPQPLPNARVFRRSAPDPMVGTITLFGGHLDCVAHQTLCWALPLGLGILVGMILLLISCCAWKCWRRRRATEPDEYLMGHS</sequence>
<feature type="transmembrane region" description="Helical" evidence="2">
    <location>
        <begin position="151"/>
        <end position="173"/>
    </location>
</feature>
<feature type="non-terminal residue" evidence="3">
    <location>
        <position position="1"/>
    </location>
</feature>
<evidence type="ECO:0000256" key="2">
    <source>
        <dbReference type="SAM" id="Phobius"/>
    </source>
</evidence>
<keyword evidence="4" id="KW-1185">Reference proteome</keyword>
<dbReference type="VEuPathDB" id="FungiDB:HMPREF1541_05829"/>
<dbReference type="HOGENOM" id="CLU_1418260_0_0_1"/>
<dbReference type="RefSeq" id="XP_008718388.1">
    <property type="nucleotide sequence ID" value="XM_008720166.1"/>
</dbReference>
<dbReference type="InParanoid" id="W2RV10"/>
<organism evidence="3 4">
    <name type="scientific">Cyphellophora europaea (strain CBS 101466)</name>
    <name type="common">Phialophora europaea</name>
    <dbReference type="NCBI Taxonomy" id="1220924"/>
    <lineage>
        <taxon>Eukaryota</taxon>
        <taxon>Fungi</taxon>
        <taxon>Dikarya</taxon>
        <taxon>Ascomycota</taxon>
        <taxon>Pezizomycotina</taxon>
        <taxon>Eurotiomycetes</taxon>
        <taxon>Chaetothyriomycetidae</taxon>
        <taxon>Chaetothyriales</taxon>
        <taxon>Cyphellophoraceae</taxon>
        <taxon>Cyphellophora</taxon>
    </lineage>
</organism>
<evidence type="ECO:0000313" key="3">
    <source>
        <dbReference type="EMBL" id="ETN39603.1"/>
    </source>
</evidence>
<dbReference type="AlphaFoldDB" id="W2RV10"/>
<evidence type="ECO:0000313" key="4">
    <source>
        <dbReference type="Proteomes" id="UP000030752"/>
    </source>
</evidence>